<evidence type="ECO:0000256" key="2">
    <source>
        <dbReference type="ARBA" id="ARBA00012282"/>
    </source>
</evidence>
<dbReference type="Gene3D" id="3.30.450.20">
    <property type="entry name" value="PAS domain"/>
    <property type="match status" value="4"/>
</dbReference>
<evidence type="ECO:0000256" key="3">
    <source>
        <dbReference type="ARBA" id="ARBA00022636"/>
    </source>
</evidence>
<dbReference type="PANTHER" id="PTHR44757:SF2">
    <property type="entry name" value="BIOFILM ARCHITECTURE MAINTENANCE PROTEIN MBAA"/>
    <property type="match status" value="1"/>
</dbReference>
<evidence type="ECO:0000313" key="11">
    <source>
        <dbReference type="Proteomes" id="UP000294914"/>
    </source>
</evidence>
<dbReference type="CDD" id="cd00130">
    <property type="entry name" value="PAS"/>
    <property type="match status" value="3"/>
</dbReference>
<dbReference type="PANTHER" id="PTHR44757">
    <property type="entry name" value="DIGUANYLATE CYCLASE DGCP"/>
    <property type="match status" value="1"/>
</dbReference>
<dbReference type="Pfam" id="PF00990">
    <property type="entry name" value="GGDEF"/>
    <property type="match status" value="1"/>
</dbReference>
<dbReference type="EC" id="3.1.4.52" evidence="2"/>
<keyword evidence="11" id="KW-1185">Reference proteome</keyword>
<dbReference type="GO" id="GO:0071732">
    <property type="term" value="P:cellular response to nitric oxide"/>
    <property type="evidence" value="ECO:0007669"/>
    <property type="project" value="UniProtKB-ARBA"/>
</dbReference>
<reference evidence="10 11" key="1">
    <citation type="submission" date="2019-03" db="EMBL/GenBank/DDBJ databases">
        <title>Genomic Encyclopedia of Type Strains, Phase IV (KMG-IV): sequencing the most valuable type-strain genomes for metagenomic binning, comparative biology and taxonomic classification.</title>
        <authorList>
            <person name="Goeker M."/>
        </authorList>
    </citation>
    <scope>NUCLEOTIDE SEQUENCE [LARGE SCALE GENOMIC DNA]</scope>
    <source>
        <strain evidence="10 11">DSM 16326</strain>
    </source>
</reference>
<organism evidence="10 11">
    <name type="scientific">Thiohalophilus thiocyanatoxydans</name>
    <dbReference type="NCBI Taxonomy" id="381308"/>
    <lineage>
        <taxon>Bacteria</taxon>
        <taxon>Pseudomonadati</taxon>
        <taxon>Pseudomonadota</taxon>
        <taxon>Gammaproteobacteria</taxon>
        <taxon>Thiohalomonadales</taxon>
        <taxon>Thiohalophilaceae</taxon>
        <taxon>Thiohalophilus</taxon>
    </lineage>
</organism>
<name>A0A4R8INN1_9GAMM</name>
<feature type="domain" description="PAC" evidence="7">
    <location>
        <begin position="534"/>
        <end position="586"/>
    </location>
</feature>
<dbReference type="NCBIfam" id="TIGR00254">
    <property type="entry name" value="GGDEF"/>
    <property type="match status" value="1"/>
</dbReference>
<dbReference type="InterPro" id="IPR052155">
    <property type="entry name" value="Biofilm_reg_signaling"/>
</dbReference>
<dbReference type="InterPro" id="IPR001610">
    <property type="entry name" value="PAC"/>
</dbReference>
<comment type="catalytic activity">
    <reaction evidence="4">
        <text>3',3'-c-di-GMP + H2O = 5'-phosphoguanylyl(3'-&gt;5')guanosine + H(+)</text>
        <dbReference type="Rhea" id="RHEA:24902"/>
        <dbReference type="ChEBI" id="CHEBI:15377"/>
        <dbReference type="ChEBI" id="CHEBI:15378"/>
        <dbReference type="ChEBI" id="CHEBI:58754"/>
        <dbReference type="ChEBI" id="CHEBI:58805"/>
        <dbReference type="EC" id="3.1.4.52"/>
    </reaction>
    <physiologicalReaction direction="left-to-right" evidence="4">
        <dbReference type="Rhea" id="RHEA:24903"/>
    </physiologicalReaction>
</comment>
<dbReference type="CDD" id="cd01948">
    <property type="entry name" value="EAL"/>
    <property type="match status" value="1"/>
</dbReference>
<dbReference type="InterPro" id="IPR029787">
    <property type="entry name" value="Nucleotide_cyclase"/>
</dbReference>
<dbReference type="SMART" id="SM00267">
    <property type="entry name" value="GGDEF"/>
    <property type="match status" value="1"/>
</dbReference>
<proteinExistence type="predicted"/>
<dbReference type="InterPro" id="IPR001633">
    <property type="entry name" value="EAL_dom"/>
</dbReference>
<dbReference type="InterPro" id="IPR035919">
    <property type="entry name" value="EAL_sf"/>
</dbReference>
<feature type="coiled-coil region" evidence="5">
    <location>
        <begin position="9"/>
        <end position="36"/>
    </location>
</feature>
<dbReference type="SMART" id="SM00052">
    <property type="entry name" value="EAL"/>
    <property type="match status" value="1"/>
</dbReference>
<dbReference type="InterPro" id="IPR035965">
    <property type="entry name" value="PAS-like_dom_sf"/>
</dbReference>
<dbReference type="GO" id="GO:0071111">
    <property type="term" value="F:cyclic-guanylate-specific phosphodiesterase activity"/>
    <property type="evidence" value="ECO:0007669"/>
    <property type="project" value="UniProtKB-EC"/>
</dbReference>
<dbReference type="PROSITE" id="PS50112">
    <property type="entry name" value="PAS"/>
    <property type="match status" value="3"/>
</dbReference>
<dbReference type="Pfam" id="PF08447">
    <property type="entry name" value="PAS_3"/>
    <property type="match status" value="1"/>
</dbReference>
<feature type="domain" description="EAL" evidence="8">
    <location>
        <begin position="759"/>
        <end position="1013"/>
    </location>
</feature>
<evidence type="ECO:0000259" key="9">
    <source>
        <dbReference type="PROSITE" id="PS50887"/>
    </source>
</evidence>
<dbReference type="Gene3D" id="3.30.70.270">
    <property type="match status" value="1"/>
</dbReference>
<dbReference type="SUPFAM" id="SSF141868">
    <property type="entry name" value="EAL domain-like"/>
    <property type="match status" value="1"/>
</dbReference>
<dbReference type="NCBIfam" id="TIGR00229">
    <property type="entry name" value="sensory_box"/>
    <property type="match status" value="3"/>
</dbReference>
<dbReference type="Proteomes" id="UP000294914">
    <property type="component" value="Unassembled WGS sequence"/>
</dbReference>
<dbReference type="SUPFAM" id="SSF55073">
    <property type="entry name" value="Nucleotide cyclase"/>
    <property type="match status" value="1"/>
</dbReference>
<sequence>MSSSKKHTKASLLTENQRLRDKLAEYEQLINSIRKGEVDAILQTREEQSYVVSLLDEESIYRKLIEEMGEGALIISDQNIILYANQYIAKILQSPLHKIIGTAIDNWIFPDERDYLDNTLRNMADYYSGTVRHEYSLRSNTGSPIPAYLTIGKNSNENSDYTLSIIVTDLSEQKRNKAIAADEKLTRTILEQVTEAIVVCDSSGIILRSNATSRRLSETEPTGLSFDAIFQLIDKNDNLYQLKDILDNTVSGQLELSLRGKTRHFDLLVGSSYIRDIDSYNDIIGSVISLTDITHIKNTERDAVKANDQLQQQLQIAKRSRRALLNVVEDVKQSEKRLKNIASRLPGMIYEYQLFPDGSHRMPYVSDAISSLLGIDPESVHLDASPVFESIHPDDLARINISIKTSASELSIWRNEWRSIDKNGNIRWFNANATPDKQSDGSVLWHGFLTDVTERKAQESKVRLSAHVFENSREGIVITDKNNNIIMVNKAFTSITGYPEEEVLGITPNVLSSGQHKSDFYHNMWETISSQGYWEGEIWNRRKDGSIYPEWLSIIQTHDPEYNATVYIGIFEDITQRKEYEQHIQWLAHYDPLTKLPNRVLLSEHVEYAISQAQRQNKKIAILYCDLDNFKNINDSLGHKVGDLLLTEVAQRLSSLLRNQDTISRQGGDEFIILLPDTNADGSAHVAEKIQTEISKPYNINNYEMTATLSTGITIYPDDGDDFDTLSRYADIAMYHAKRLGGNNYFFYSTELQTITARTLKLEKDIRFAIDNQQLDIYYQPQVSLITGKISGLEALLRWNHPDFGMISPLEFIPIAENSGQILRIGGWVTRTATLQLKKWQATGIDPIKLSINLSVRELKQSQLVEKLENILTETGFEPGLLELEITESMLMEDQENIINTLNRINSLGVHLSIDDFGTGYSSLAYVKRLPVNQLKIDKSFVQDIMNDPGDAIIAQAIISLGHSLGMEVIAEGVEDTAQLDFLRSHGCDHIQGYLFSKPLPAGDIWKLLSDSETNKLTLIYSS</sequence>
<dbReference type="FunFam" id="3.30.70.270:FF:000001">
    <property type="entry name" value="Diguanylate cyclase domain protein"/>
    <property type="match status" value="1"/>
</dbReference>
<evidence type="ECO:0000259" key="8">
    <source>
        <dbReference type="PROSITE" id="PS50883"/>
    </source>
</evidence>
<evidence type="ECO:0000259" key="7">
    <source>
        <dbReference type="PROSITE" id="PS50113"/>
    </source>
</evidence>
<evidence type="ECO:0000259" key="6">
    <source>
        <dbReference type="PROSITE" id="PS50112"/>
    </source>
</evidence>
<dbReference type="FunFam" id="3.20.20.450:FF:000001">
    <property type="entry name" value="Cyclic di-GMP phosphodiesterase yahA"/>
    <property type="match status" value="1"/>
</dbReference>
<keyword evidence="5" id="KW-0175">Coiled coil</keyword>
<dbReference type="RefSeq" id="WP_134085205.1">
    <property type="nucleotide sequence ID" value="NZ_SOQX01000009.1"/>
</dbReference>
<dbReference type="AlphaFoldDB" id="A0A4R8INN1"/>
<dbReference type="PROSITE" id="PS50883">
    <property type="entry name" value="EAL"/>
    <property type="match status" value="1"/>
</dbReference>
<dbReference type="OrthoDB" id="8553030at2"/>
<dbReference type="InterPro" id="IPR000700">
    <property type="entry name" value="PAS-assoc_C"/>
</dbReference>
<keyword evidence="3" id="KW-0973">c-di-GMP</keyword>
<dbReference type="CDD" id="cd01949">
    <property type="entry name" value="GGDEF"/>
    <property type="match status" value="1"/>
</dbReference>
<evidence type="ECO:0000313" key="10">
    <source>
        <dbReference type="EMBL" id="TDX98175.1"/>
    </source>
</evidence>
<feature type="coiled-coil region" evidence="5">
    <location>
        <begin position="296"/>
        <end position="327"/>
    </location>
</feature>
<feature type="domain" description="GGDEF" evidence="9">
    <location>
        <begin position="618"/>
        <end position="750"/>
    </location>
</feature>
<feature type="domain" description="PAC" evidence="7">
    <location>
        <begin position="413"/>
        <end position="464"/>
    </location>
</feature>
<dbReference type="InterPro" id="IPR000160">
    <property type="entry name" value="GGDEF_dom"/>
</dbReference>
<protein>
    <recommendedName>
        <fullName evidence="2">cyclic-guanylate-specific phosphodiesterase</fullName>
        <ecNumber evidence="2">3.1.4.52</ecNumber>
    </recommendedName>
</protein>
<dbReference type="SMART" id="SM00086">
    <property type="entry name" value="PAC"/>
    <property type="match status" value="4"/>
</dbReference>
<dbReference type="Pfam" id="PF00563">
    <property type="entry name" value="EAL"/>
    <property type="match status" value="1"/>
</dbReference>
<gene>
    <name evidence="10" type="ORF">EDC23_2659</name>
</gene>
<dbReference type="InterPro" id="IPR000014">
    <property type="entry name" value="PAS"/>
</dbReference>
<dbReference type="InterPro" id="IPR013655">
    <property type="entry name" value="PAS_fold_3"/>
</dbReference>
<evidence type="ECO:0000256" key="5">
    <source>
        <dbReference type="SAM" id="Coils"/>
    </source>
</evidence>
<dbReference type="EMBL" id="SOQX01000009">
    <property type="protein sequence ID" value="TDX98175.1"/>
    <property type="molecule type" value="Genomic_DNA"/>
</dbReference>
<comment type="cofactor">
    <cofactor evidence="1">
        <name>Mg(2+)</name>
        <dbReference type="ChEBI" id="CHEBI:18420"/>
    </cofactor>
</comment>
<dbReference type="Gene3D" id="3.20.20.450">
    <property type="entry name" value="EAL domain"/>
    <property type="match status" value="1"/>
</dbReference>
<evidence type="ECO:0000256" key="1">
    <source>
        <dbReference type="ARBA" id="ARBA00001946"/>
    </source>
</evidence>
<comment type="caution">
    <text evidence="10">The sequence shown here is derived from an EMBL/GenBank/DDBJ whole genome shotgun (WGS) entry which is preliminary data.</text>
</comment>
<feature type="domain" description="PAS" evidence="6">
    <location>
        <begin position="57"/>
        <end position="127"/>
    </location>
</feature>
<dbReference type="InterPro" id="IPR043128">
    <property type="entry name" value="Rev_trsase/Diguanyl_cyclase"/>
</dbReference>
<dbReference type="SMART" id="SM00091">
    <property type="entry name" value="PAS"/>
    <property type="match status" value="4"/>
</dbReference>
<feature type="domain" description="PAS" evidence="6">
    <location>
        <begin position="334"/>
        <end position="410"/>
    </location>
</feature>
<feature type="domain" description="PAS" evidence="6">
    <location>
        <begin position="467"/>
        <end position="505"/>
    </location>
</feature>
<dbReference type="PROSITE" id="PS50887">
    <property type="entry name" value="GGDEF"/>
    <property type="match status" value="1"/>
</dbReference>
<dbReference type="PROSITE" id="PS50113">
    <property type="entry name" value="PAC"/>
    <property type="match status" value="2"/>
</dbReference>
<dbReference type="SUPFAM" id="SSF55785">
    <property type="entry name" value="PYP-like sensor domain (PAS domain)"/>
    <property type="match status" value="4"/>
</dbReference>
<evidence type="ECO:0000256" key="4">
    <source>
        <dbReference type="ARBA" id="ARBA00051114"/>
    </source>
</evidence>
<dbReference type="Pfam" id="PF13426">
    <property type="entry name" value="PAS_9"/>
    <property type="match status" value="3"/>
</dbReference>
<accession>A0A4R8INN1</accession>